<dbReference type="GO" id="GO:0035556">
    <property type="term" value="P:intracellular signal transduction"/>
    <property type="evidence" value="ECO:0007669"/>
    <property type="project" value="TreeGrafter"/>
</dbReference>
<evidence type="ECO:0000313" key="6">
    <source>
        <dbReference type="Proteomes" id="UP000037460"/>
    </source>
</evidence>
<dbReference type="InterPro" id="IPR011009">
    <property type="entry name" value="Kinase-like_dom_sf"/>
</dbReference>
<keyword evidence="6" id="KW-1185">Reference proteome</keyword>
<dbReference type="PROSITE" id="PS00108">
    <property type="entry name" value="PROTEIN_KINASE_ST"/>
    <property type="match status" value="1"/>
</dbReference>
<evidence type="ECO:0000313" key="5">
    <source>
        <dbReference type="EMBL" id="KOO24970.1"/>
    </source>
</evidence>
<dbReference type="OrthoDB" id="541276at2759"/>
<dbReference type="Pfam" id="PF00069">
    <property type="entry name" value="Pkinase"/>
    <property type="match status" value="1"/>
</dbReference>
<dbReference type="FunFam" id="1.10.510.10:FF:000571">
    <property type="entry name" value="Maternal embryonic leucine zipper kinase"/>
    <property type="match status" value="1"/>
</dbReference>
<dbReference type="PANTHER" id="PTHR24346">
    <property type="entry name" value="MAP/MICROTUBULE AFFINITY-REGULATING KINASE"/>
    <property type="match status" value="1"/>
</dbReference>
<dbReference type="InterPro" id="IPR000719">
    <property type="entry name" value="Prot_kinase_dom"/>
</dbReference>
<evidence type="ECO:0000256" key="3">
    <source>
        <dbReference type="SAM" id="MobiDB-lite"/>
    </source>
</evidence>
<evidence type="ECO:0000256" key="2">
    <source>
        <dbReference type="ARBA" id="ARBA00022840"/>
    </source>
</evidence>
<dbReference type="EMBL" id="JWZX01003033">
    <property type="protein sequence ID" value="KOO24970.1"/>
    <property type="molecule type" value="Genomic_DNA"/>
</dbReference>
<reference evidence="6" key="1">
    <citation type="journal article" date="2015" name="PLoS Genet.">
        <title>Genome Sequence and Transcriptome Analyses of Chrysochromulina tobin: Metabolic Tools for Enhanced Algal Fitness in the Prominent Order Prymnesiales (Haptophyceae).</title>
        <authorList>
            <person name="Hovde B.T."/>
            <person name="Deodato C.R."/>
            <person name="Hunsperger H.M."/>
            <person name="Ryken S.A."/>
            <person name="Yost W."/>
            <person name="Jha R.K."/>
            <person name="Patterson J."/>
            <person name="Monnat R.J. Jr."/>
            <person name="Barlow S.B."/>
            <person name="Starkenburg S.R."/>
            <person name="Cattolico R.A."/>
        </authorList>
    </citation>
    <scope>NUCLEOTIDE SEQUENCE</scope>
    <source>
        <strain evidence="6">CCMP291</strain>
    </source>
</reference>
<feature type="region of interest" description="Disordered" evidence="3">
    <location>
        <begin position="1"/>
        <end position="44"/>
    </location>
</feature>
<dbReference type="AlphaFoldDB" id="A0A0M0JEX2"/>
<comment type="caution">
    <text evidence="5">The sequence shown here is derived from an EMBL/GenBank/DDBJ whole genome shotgun (WGS) entry which is preliminary data.</text>
</comment>
<keyword evidence="2" id="KW-0067">ATP-binding</keyword>
<gene>
    <name evidence="5" type="ORF">Ctob_002447</name>
</gene>
<dbReference type="GO" id="GO:0005524">
    <property type="term" value="F:ATP binding"/>
    <property type="evidence" value="ECO:0007669"/>
    <property type="project" value="UniProtKB-KW"/>
</dbReference>
<dbReference type="GO" id="GO:0005737">
    <property type="term" value="C:cytoplasm"/>
    <property type="evidence" value="ECO:0007669"/>
    <property type="project" value="TreeGrafter"/>
</dbReference>
<keyword evidence="5" id="KW-0808">Transferase</keyword>
<dbReference type="SMART" id="SM00220">
    <property type="entry name" value="S_TKc"/>
    <property type="match status" value="1"/>
</dbReference>
<feature type="domain" description="Protein kinase" evidence="4">
    <location>
        <begin position="77"/>
        <end position="356"/>
    </location>
</feature>
<keyword evidence="5" id="KW-0418">Kinase</keyword>
<dbReference type="GO" id="GO:0004674">
    <property type="term" value="F:protein serine/threonine kinase activity"/>
    <property type="evidence" value="ECO:0007669"/>
    <property type="project" value="TreeGrafter"/>
</dbReference>
<protein>
    <submittedName>
        <fullName evidence="5">Serine threonine kinase</fullName>
    </submittedName>
</protein>
<dbReference type="PROSITE" id="PS50011">
    <property type="entry name" value="PROTEIN_KINASE_DOM"/>
    <property type="match status" value="1"/>
</dbReference>
<keyword evidence="1" id="KW-0547">Nucleotide-binding</keyword>
<dbReference type="PANTHER" id="PTHR24346:SF30">
    <property type="entry name" value="MATERNAL EMBRYONIC LEUCINE ZIPPER KINASE"/>
    <property type="match status" value="1"/>
</dbReference>
<organism evidence="5 6">
    <name type="scientific">Chrysochromulina tobinii</name>
    <dbReference type="NCBI Taxonomy" id="1460289"/>
    <lineage>
        <taxon>Eukaryota</taxon>
        <taxon>Haptista</taxon>
        <taxon>Haptophyta</taxon>
        <taxon>Prymnesiophyceae</taxon>
        <taxon>Prymnesiales</taxon>
        <taxon>Chrysochromulinaceae</taxon>
        <taxon>Chrysochromulina</taxon>
    </lineage>
</organism>
<sequence>MPPVRVPPAQRRAIRTGSSPKPGPRPSSLPAASPAAPAGQPTPASFPTCFSDLQCMMSAIFGTDPDKPKELQERFSINLGKKYGEGGYGATYSAADKSTGEQLAVKILDMRKVRIETIQKEAHILETLQNPNVISVRGHGAGYGGKHKDHYFIFMELASGGELFDQVIDRGADAMPEPYARGFFCQMLDGVNYCHIAGVAHRDLKLENVLLNAEGKLKLIDFGLSHVYPVNRSTGFVDRSKPLRDVCGSKSYAAPEVLAAKGYDGFAADMWSLGVCLFAMLSGFFPLDEATEQDWRFPRLHVAQSHGASTVHTVYGFYSRTARHLSREVVDLLDGLLRIDPSRRMTMAQCREHPWVTGKPLEISLDQGSYNPHQMIDGEDGPVYRGMGAVPSTWEDGAAPMDDDMPVCKHAAKRADVAAAACC</sequence>
<dbReference type="SUPFAM" id="SSF56112">
    <property type="entry name" value="Protein kinase-like (PK-like)"/>
    <property type="match status" value="1"/>
</dbReference>
<accession>A0A0M0JEX2</accession>
<proteinExistence type="predicted"/>
<evidence type="ECO:0000256" key="1">
    <source>
        <dbReference type="ARBA" id="ARBA00022741"/>
    </source>
</evidence>
<feature type="compositionally biased region" description="Low complexity" evidence="3">
    <location>
        <begin position="28"/>
        <end position="44"/>
    </location>
</feature>
<evidence type="ECO:0000259" key="4">
    <source>
        <dbReference type="PROSITE" id="PS50011"/>
    </source>
</evidence>
<name>A0A0M0JEX2_9EUKA</name>
<dbReference type="InterPro" id="IPR008271">
    <property type="entry name" value="Ser/Thr_kinase_AS"/>
</dbReference>
<dbReference type="Gene3D" id="1.10.510.10">
    <property type="entry name" value="Transferase(Phosphotransferase) domain 1"/>
    <property type="match status" value="1"/>
</dbReference>
<dbReference type="Proteomes" id="UP000037460">
    <property type="component" value="Unassembled WGS sequence"/>
</dbReference>